<reference evidence="1 2" key="1">
    <citation type="submission" date="2014-10" db="EMBL/GenBank/DDBJ databases">
        <title>Draft genome sequence of Actinoplanes utahensis NRRL 12052.</title>
        <authorList>
            <person name="Velasco-Bucheli B."/>
            <person name="del Cerro C."/>
            <person name="Hormigo D."/>
            <person name="Garcia J.L."/>
            <person name="Acebal C."/>
            <person name="Arroyo M."/>
            <person name="de la Mata I."/>
        </authorList>
    </citation>
    <scope>NUCLEOTIDE SEQUENCE [LARGE SCALE GENOMIC DNA]</scope>
    <source>
        <strain evidence="1 2">NRRL 12052</strain>
    </source>
</reference>
<name>A0A0A6UPG7_ACTUT</name>
<evidence type="ECO:0000313" key="2">
    <source>
        <dbReference type="Proteomes" id="UP000054537"/>
    </source>
</evidence>
<gene>
    <name evidence="1" type="ORF">MB27_14250</name>
</gene>
<accession>A0A0A6UPG7</accession>
<proteinExistence type="predicted"/>
<dbReference type="AlphaFoldDB" id="A0A0A6UPG7"/>
<dbReference type="Proteomes" id="UP000054537">
    <property type="component" value="Unassembled WGS sequence"/>
</dbReference>
<dbReference type="eggNOG" id="ENOG5032KKP">
    <property type="taxonomic scope" value="Bacteria"/>
</dbReference>
<evidence type="ECO:0000313" key="1">
    <source>
        <dbReference type="EMBL" id="KHD76953.1"/>
    </source>
</evidence>
<protein>
    <submittedName>
        <fullName evidence="1">Uncharacterized protein</fullName>
    </submittedName>
</protein>
<dbReference type="EMBL" id="JRTT01000014">
    <property type="protein sequence ID" value="KHD76953.1"/>
    <property type="molecule type" value="Genomic_DNA"/>
</dbReference>
<sequence length="111" mass="12181">MAGGCTGNVGCGSVNNNTRFKMTTTETWNSGPNKCAQWRGTTTTTYKCTQNDLAPGGLRGGNSVDVDAFTYNYNDFFWNNNKIKKGQWIRIPGGGNVYCKATLSETYPRCD</sequence>
<comment type="caution">
    <text evidence="1">The sequence shown here is derived from an EMBL/GenBank/DDBJ whole genome shotgun (WGS) entry which is preliminary data.</text>
</comment>
<keyword evidence="2" id="KW-1185">Reference proteome</keyword>
<organism evidence="1 2">
    <name type="scientific">Actinoplanes utahensis</name>
    <dbReference type="NCBI Taxonomy" id="1869"/>
    <lineage>
        <taxon>Bacteria</taxon>
        <taxon>Bacillati</taxon>
        <taxon>Actinomycetota</taxon>
        <taxon>Actinomycetes</taxon>
        <taxon>Micromonosporales</taxon>
        <taxon>Micromonosporaceae</taxon>
        <taxon>Actinoplanes</taxon>
    </lineage>
</organism>